<accession>A0A9X4NMM5</accession>
<evidence type="ECO:0000256" key="2">
    <source>
        <dbReference type="ARBA" id="ARBA00023015"/>
    </source>
</evidence>
<dbReference type="GO" id="GO:0016987">
    <property type="term" value="F:sigma factor activity"/>
    <property type="evidence" value="ECO:0007669"/>
    <property type="project" value="UniProtKB-KW"/>
</dbReference>
<dbReference type="Pfam" id="PF04542">
    <property type="entry name" value="Sigma70_r2"/>
    <property type="match status" value="1"/>
</dbReference>
<reference evidence="10" key="1">
    <citation type="submission" date="2013-01" db="EMBL/GenBank/DDBJ databases">
        <title>Genome draft of Hydrogenophaga taeniospiralis 2K1.</title>
        <authorList>
            <person name="Gomila M."/>
            <person name="Lalucat J."/>
        </authorList>
    </citation>
    <scope>NUCLEOTIDE SEQUENCE</scope>
    <source>
        <strain evidence="10">CCUG 15921</strain>
    </source>
</reference>
<feature type="domain" description="RNA polymerase sigma-70 region 2" evidence="8">
    <location>
        <begin position="9"/>
        <end position="70"/>
    </location>
</feature>
<dbReference type="InterPro" id="IPR014284">
    <property type="entry name" value="RNA_pol_sigma-70_dom"/>
</dbReference>
<dbReference type="Gene3D" id="1.10.10.10">
    <property type="entry name" value="Winged helix-like DNA-binding domain superfamily/Winged helix DNA-binding domain"/>
    <property type="match status" value="1"/>
</dbReference>
<dbReference type="InterPro" id="IPR013249">
    <property type="entry name" value="RNA_pol_sigma70_r4_t2"/>
</dbReference>
<dbReference type="AlphaFoldDB" id="A0A9X4NMM5"/>
<evidence type="ECO:0000259" key="9">
    <source>
        <dbReference type="Pfam" id="PF08281"/>
    </source>
</evidence>
<dbReference type="SUPFAM" id="SSF88659">
    <property type="entry name" value="Sigma3 and sigma4 domains of RNA polymerase sigma factors"/>
    <property type="match status" value="1"/>
</dbReference>
<dbReference type="EMBL" id="AOGK01000001">
    <property type="protein sequence ID" value="MDG5973988.1"/>
    <property type="molecule type" value="Genomic_DNA"/>
</dbReference>
<dbReference type="RefSeq" id="WP_068168503.1">
    <property type="nucleotide sequence ID" value="NZ_AOGK01000001.1"/>
</dbReference>
<evidence type="ECO:0000256" key="7">
    <source>
        <dbReference type="SAM" id="MobiDB-lite"/>
    </source>
</evidence>
<evidence type="ECO:0000256" key="4">
    <source>
        <dbReference type="ARBA" id="ARBA00023125"/>
    </source>
</evidence>
<dbReference type="InterPro" id="IPR000838">
    <property type="entry name" value="RNA_pol_sigma70_ECF_CS"/>
</dbReference>
<proteinExistence type="inferred from homology"/>
<keyword evidence="2 6" id="KW-0805">Transcription regulation</keyword>
<dbReference type="GO" id="GO:0003677">
    <property type="term" value="F:DNA binding"/>
    <property type="evidence" value="ECO:0007669"/>
    <property type="project" value="UniProtKB-KW"/>
</dbReference>
<dbReference type="PROSITE" id="PS01063">
    <property type="entry name" value="SIGMA70_ECF"/>
    <property type="match status" value="1"/>
</dbReference>
<evidence type="ECO:0000256" key="5">
    <source>
        <dbReference type="ARBA" id="ARBA00023163"/>
    </source>
</evidence>
<protein>
    <recommendedName>
        <fullName evidence="6">RNA polymerase sigma factor</fullName>
    </recommendedName>
</protein>
<dbReference type="InterPro" id="IPR007627">
    <property type="entry name" value="RNA_pol_sigma70_r2"/>
</dbReference>
<evidence type="ECO:0000313" key="10">
    <source>
        <dbReference type="EMBL" id="MDG5973988.1"/>
    </source>
</evidence>
<dbReference type="OrthoDB" id="9784272at2"/>
<gene>
    <name evidence="10" type="ORF">H010_01905</name>
</gene>
<dbReference type="InterPro" id="IPR039425">
    <property type="entry name" value="RNA_pol_sigma-70-like"/>
</dbReference>
<dbReference type="PANTHER" id="PTHR43133:SF8">
    <property type="entry name" value="RNA POLYMERASE SIGMA FACTOR HI_1459-RELATED"/>
    <property type="match status" value="1"/>
</dbReference>
<keyword evidence="5 6" id="KW-0804">Transcription</keyword>
<comment type="similarity">
    <text evidence="1 6">Belongs to the sigma-70 factor family. ECF subfamily.</text>
</comment>
<comment type="caution">
    <text evidence="10">The sequence shown here is derived from an EMBL/GenBank/DDBJ whole genome shotgun (WGS) entry which is preliminary data.</text>
</comment>
<dbReference type="InterPro" id="IPR036388">
    <property type="entry name" value="WH-like_DNA-bd_sf"/>
</dbReference>
<evidence type="ECO:0000256" key="6">
    <source>
        <dbReference type="RuleBase" id="RU000716"/>
    </source>
</evidence>
<dbReference type="NCBIfam" id="TIGR02937">
    <property type="entry name" value="sigma70-ECF"/>
    <property type="match status" value="1"/>
</dbReference>
<sequence>MNTLLSVWSRHEAELRRWLLARAPVKSEVDDLLQDVFLKTLRQGERFSAIGQPRAWLFEVTRNALTDRLRVSRDSLPLPEGLDELPAPVEHTDPVDTLAQACLPRVLSELDPQDREAIQLCDLQGMAQGDFARLKNLSLPAAKSRVQRARQRMRERMTTACQVSFDEAGRVDDFVPRPPLPAPVGRAGGAPQEPQDFR</sequence>
<dbReference type="Pfam" id="PF08281">
    <property type="entry name" value="Sigma70_r4_2"/>
    <property type="match status" value="1"/>
</dbReference>
<dbReference type="Gene3D" id="1.10.1740.10">
    <property type="match status" value="1"/>
</dbReference>
<evidence type="ECO:0000256" key="3">
    <source>
        <dbReference type="ARBA" id="ARBA00023082"/>
    </source>
</evidence>
<dbReference type="PANTHER" id="PTHR43133">
    <property type="entry name" value="RNA POLYMERASE ECF-TYPE SIGMA FACTO"/>
    <property type="match status" value="1"/>
</dbReference>
<evidence type="ECO:0000256" key="1">
    <source>
        <dbReference type="ARBA" id="ARBA00010641"/>
    </source>
</evidence>
<keyword evidence="11" id="KW-1185">Reference proteome</keyword>
<keyword evidence="4 6" id="KW-0238">DNA-binding</keyword>
<dbReference type="Proteomes" id="UP001152876">
    <property type="component" value="Unassembled WGS sequence"/>
</dbReference>
<keyword evidence="3 6" id="KW-0731">Sigma factor</keyword>
<dbReference type="InterPro" id="IPR013325">
    <property type="entry name" value="RNA_pol_sigma_r2"/>
</dbReference>
<dbReference type="GO" id="GO:0006352">
    <property type="term" value="P:DNA-templated transcription initiation"/>
    <property type="evidence" value="ECO:0007669"/>
    <property type="project" value="InterPro"/>
</dbReference>
<feature type="region of interest" description="Disordered" evidence="7">
    <location>
        <begin position="171"/>
        <end position="198"/>
    </location>
</feature>
<name>A0A9X4NMM5_9BURK</name>
<feature type="domain" description="RNA polymerase sigma factor 70 region 4 type 2" evidence="9">
    <location>
        <begin position="102"/>
        <end position="153"/>
    </location>
</feature>
<evidence type="ECO:0000259" key="8">
    <source>
        <dbReference type="Pfam" id="PF04542"/>
    </source>
</evidence>
<evidence type="ECO:0000313" key="11">
    <source>
        <dbReference type="Proteomes" id="UP001152876"/>
    </source>
</evidence>
<organism evidence="10 11">
    <name type="scientific">Hydrogenophaga taeniospiralis CCUG 15921</name>
    <dbReference type="NCBI Taxonomy" id="1281780"/>
    <lineage>
        <taxon>Bacteria</taxon>
        <taxon>Pseudomonadati</taxon>
        <taxon>Pseudomonadota</taxon>
        <taxon>Betaproteobacteria</taxon>
        <taxon>Burkholderiales</taxon>
        <taxon>Comamonadaceae</taxon>
        <taxon>Hydrogenophaga</taxon>
    </lineage>
</organism>
<dbReference type="InterPro" id="IPR013324">
    <property type="entry name" value="RNA_pol_sigma_r3/r4-like"/>
</dbReference>
<dbReference type="SUPFAM" id="SSF88946">
    <property type="entry name" value="Sigma2 domain of RNA polymerase sigma factors"/>
    <property type="match status" value="1"/>
</dbReference>